<accession>A0A5B7CRW5</accession>
<dbReference type="Proteomes" id="UP000324222">
    <property type="component" value="Unassembled WGS sequence"/>
</dbReference>
<organism evidence="1 2">
    <name type="scientific">Portunus trituberculatus</name>
    <name type="common">Swimming crab</name>
    <name type="synonym">Neptunus trituberculatus</name>
    <dbReference type="NCBI Taxonomy" id="210409"/>
    <lineage>
        <taxon>Eukaryota</taxon>
        <taxon>Metazoa</taxon>
        <taxon>Ecdysozoa</taxon>
        <taxon>Arthropoda</taxon>
        <taxon>Crustacea</taxon>
        <taxon>Multicrustacea</taxon>
        <taxon>Malacostraca</taxon>
        <taxon>Eumalacostraca</taxon>
        <taxon>Eucarida</taxon>
        <taxon>Decapoda</taxon>
        <taxon>Pleocyemata</taxon>
        <taxon>Brachyura</taxon>
        <taxon>Eubrachyura</taxon>
        <taxon>Portunoidea</taxon>
        <taxon>Portunidae</taxon>
        <taxon>Portuninae</taxon>
        <taxon>Portunus</taxon>
    </lineage>
</organism>
<dbReference type="AlphaFoldDB" id="A0A5B7CRW5"/>
<evidence type="ECO:0000313" key="1">
    <source>
        <dbReference type="EMBL" id="MPC11036.1"/>
    </source>
</evidence>
<gene>
    <name evidence="1" type="ORF">E2C01_003688</name>
</gene>
<keyword evidence="2" id="KW-1185">Reference proteome</keyword>
<reference evidence="1 2" key="1">
    <citation type="submission" date="2019-05" db="EMBL/GenBank/DDBJ databases">
        <title>Another draft genome of Portunus trituberculatus and its Hox gene families provides insights of decapod evolution.</title>
        <authorList>
            <person name="Jeong J.-H."/>
            <person name="Song I."/>
            <person name="Kim S."/>
            <person name="Choi T."/>
            <person name="Kim D."/>
            <person name="Ryu S."/>
            <person name="Kim W."/>
        </authorList>
    </citation>
    <scope>NUCLEOTIDE SEQUENCE [LARGE SCALE GENOMIC DNA]</scope>
    <source>
        <tissue evidence="1">Muscle</tissue>
    </source>
</reference>
<proteinExistence type="predicted"/>
<protein>
    <submittedName>
        <fullName evidence="1">Uncharacterized protein</fullName>
    </submittedName>
</protein>
<comment type="caution">
    <text evidence="1">The sequence shown here is derived from an EMBL/GenBank/DDBJ whole genome shotgun (WGS) entry which is preliminary data.</text>
</comment>
<sequence>MGQVATTLQEYCSRTPKQIIKITPRTTSAVPRLTRGPSRGFEPWHLSAYCCGHGLNYNYPMTCLTFPWAAAPQDPHYTPPGGEWCPDQRSAGA</sequence>
<name>A0A5B7CRW5_PORTR</name>
<dbReference type="EMBL" id="VSRR010000142">
    <property type="protein sequence ID" value="MPC11036.1"/>
    <property type="molecule type" value="Genomic_DNA"/>
</dbReference>
<evidence type="ECO:0000313" key="2">
    <source>
        <dbReference type="Proteomes" id="UP000324222"/>
    </source>
</evidence>